<dbReference type="InterPro" id="IPR000757">
    <property type="entry name" value="Beta-glucanase-like"/>
</dbReference>
<feature type="chain" id="PRO_5026182047" description="chitinase" evidence="14">
    <location>
        <begin position="22"/>
        <end position="374"/>
    </location>
</feature>
<evidence type="ECO:0000256" key="8">
    <source>
        <dbReference type="ARBA" id="ARBA00023136"/>
    </source>
</evidence>
<name>A0A6G1IFL1_9PLEO</name>
<dbReference type="GO" id="GO:0008843">
    <property type="term" value="F:endochitinase activity"/>
    <property type="evidence" value="ECO:0007669"/>
    <property type="project" value="UniProtKB-EC"/>
</dbReference>
<keyword evidence="11" id="KW-0961">Cell wall biogenesis/degradation</keyword>
<evidence type="ECO:0000256" key="13">
    <source>
        <dbReference type="SAM" id="Phobius"/>
    </source>
</evidence>
<dbReference type="InterPro" id="IPR013320">
    <property type="entry name" value="ConA-like_dom_sf"/>
</dbReference>
<keyword evidence="13" id="KW-1133">Transmembrane helix</keyword>
<protein>
    <recommendedName>
        <fullName evidence="3">chitinase</fullName>
        <ecNumber evidence="3">3.2.1.14</ecNumber>
    </recommendedName>
</protein>
<evidence type="ECO:0000256" key="2">
    <source>
        <dbReference type="ARBA" id="ARBA00004370"/>
    </source>
</evidence>
<comment type="similarity">
    <text evidence="12">Belongs to the glycosyl hydrolase 16 family. CRH1 subfamily.</text>
</comment>
<dbReference type="GO" id="GO:0005975">
    <property type="term" value="P:carbohydrate metabolic process"/>
    <property type="evidence" value="ECO:0007669"/>
    <property type="project" value="InterPro"/>
</dbReference>
<evidence type="ECO:0000256" key="12">
    <source>
        <dbReference type="ARBA" id="ARBA00038074"/>
    </source>
</evidence>
<evidence type="ECO:0000256" key="9">
    <source>
        <dbReference type="ARBA" id="ARBA00023180"/>
    </source>
</evidence>
<feature type="transmembrane region" description="Helical" evidence="13">
    <location>
        <begin position="310"/>
        <end position="332"/>
    </location>
</feature>
<dbReference type="Gene3D" id="2.60.120.200">
    <property type="match status" value="1"/>
</dbReference>
<evidence type="ECO:0000256" key="5">
    <source>
        <dbReference type="ARBA" id="ARBA00022679"/>
    </source>
</evidence>
<keyword evidence="13" id="KW-0812">Transmembrane</keyword>
<keyword evidence="7 16" id="KW-0378">Hydrolase</keyword>
<keyword evidence="6 14" id="KW-0732">Signal</keyword>
<dbReference type="Proteomes" id="UP000799291">
    <property type="component" value="Unassembled WGS sequence"/>
</dbReference>
<evidence type="ECO:0000313" key="17">
    <source>
        <dbReference type="Proteomes" id="UP000799291"/>
    </source>
</evidence>
<keyword evidence="17" id="KW-1185">Reference proteome</keyword>
<dbReference type="OrthoDB" id="4781at2759"/>
<evidence type="ECO:0000313" key="16">
    <source>
        <dbReference type="EMBL" id="KAF2677014.1"/>
    </source>
</evidence>
<dbReference type="Pfam" id="PF00722">
    <property type="entry name" value="Glyco_hydro_16"/>
    <property type="match status" value="1"/>
</dbReference>
<dbReference type="AlphaFoldDB" id="A0A6G1IFL1"/>
<dbReference type="PROSITE" id="PS51762">
    <property type="entry name" value="GH16_2"/>
    <property type="match status" value="1"/>
</dbReference>
<accession>A0A6G1IFL1</accession>
<gene>
    <name evidence="16" type="ORF">K458DRAFT_378924</name>
</gene>
<keyword evidence="4" id="KW-0328">Glycosyltransferase</keyword>
<keyword evidence="5" id="KW-0808">Transferase</keyword>
<evidence type="ECO:0000256" key="7">
    <source>
        <dbReference type="ARBA" id="ARBA00022801"/>
    </source>
</evidence>
<dbReference type="PANTHER" id="PTHR10963">
    <property type="entry name" value="GLYCOSYL HYDROLASE-RELATED"/>
    <property type="match status" value="1"/>
</dbReference>
<evidence type="ECO:0000256" key="14">
    <source>
        <dbReference type="SAM" id="SignalP"/>
    </source>
</evidence>
<evidence type="ECO:0000259" key="15">
    <source>
        <dbReference type="PROSITE" id="PS51762"/>
    </source>
</evidence>
<feature type="signal peptide" evidence="14">
    <location>
        <begin position="1"/>
        <end position="21"/>
    </location>
</feature>
<comment type="catalytic activity">
    <reaction evidence="1">
        <text>Random endo-hydrolysis of N-acetyl-beta-D-glucosaminide (1-&gt;4)-beta-linkages in chitin and chitodextrins.</text>
        <dbReference type="EC" id="3.2.1.14"/>
    </reaction>
</comment>
<evidence type="ECO:0000256" key="3">
    <source>
        <dbReference type="ARBA" id="ARBA00012729"/>
    </source>
</evidence>
<dbReference type="CDD" id="cd02183">
    <property type="entry name" value="GH16_fungal_CRH1_transglycosylase"/>
    <property type="match status" value="1"/>
</dbReference>
<dbReference type="EMBL" id="MU005626">
    <property type="protein sequence ID" value="KAF2677014.1"/>
    <property type="molecule type" value="Genomic_DNA"/>
</dbReference>
<keyword evidence="8 13" id="KW-0472">Membrane</keyword>
<evidence type="ECO:0000256" key="6">
    <source>
        <dbReference type="ARBA" id="ARBA00022729"/>
    </source>
</evidence>
<evidence type="ECO:0000256" key="4">
    <source>
        <dbReference type="ARBA" id="ARBA00022676"/>
    </source>
</evidence>
<dbReference type="EC" id="3.2.1.14" evidence="3"/>
<dbReference type="GO" id="GO:0016020">
    <property type="term" value="C:membrane"/>
    <property type="evidence" value="ECO:0007669"/>
    <property type="project" value="UniProtKB-SubCell"/>
</dbReference>
<keyword evidence="10" id="KW-0326">Glycosidase</keyword>
<feature type="domain" description="GH16" evidence="15">
    <location>
        <begin position="23"/>
        <end position="257"/>
    </location>
</feature>
<reference evidence="16" key="1">
    <citation type="journal article" date="2020" name="Stud. Mycol.">
        <title>101 Dothideomycetes genomes: a test case for predicting lifestyles and emergence of pathogens.</title>
        <authorList>
            <person name="Haridas S."/>
            <person name="Albert R."/>
            <person name="Binder M."/>
            <person name="Bloem J."/>
            <person name="Labutti K."/>
            <person name="Salamov A."/>
            <person name="Andreopoulos B."/>
            <person name="Baker S."/>
            <person name="Barry K."/>
            <person name="Bills G."/>
            <person name="Bluhm B."/>
            <person name="Cannon C."/>
            <person name="Castanera R."/>
            <person name="Culley D."/>
            <person name="Daum C."/>
            <person name="Ezra D."/>
            <person name="Gonzalez J."/>
            <person name="Henrissat B."/>
            <person name="Kuo A."/>
            <person name="Liang C."/>
            <person name="Lipzen A."/>
            <person name="Lutzoni F."/>
            <person name="Magnuson J."/>
            <person name="Mondo S."/>
            <person name="Nolan M."/>
            <person name="Ohm R."/>
            <person name="Pangilinan J."/>
            <person name="Park H.-J."/>
            <person name="Ramirez L."/>
            <person name="Alfaro M."/>
            <person name="Sun H."/>
            <person name="Tritt A."/>
            <person name="Yoshinaga Y."/>
            <person name="Zwiers L.-H."/>
            <person name="Turgeon B."/>
            <person name="Goodwin S."/>
            <person name="Spatafora J."/>
            <person name="Crous P."/>
            <person name="Grigoriev I."/>
        </authorList>
    </citation>
    <scope>NUCLEOTIDE SEQUENCE</scope>
    <source>
        <strain evidence="16">CBS 122367</strain>
    </source>
</reference>
<sequence>MYSIALSAVALLAMVLPTTLAQTHTDCNPLNTTGCPDMVALGGNATFNFNETWNPDLWVKKNQGKAEWTNNGTAFTVQYRKDAPYIASSFYLFFGRVEIFMRAAPGQGIISSAILQSEDLDEIDWEFKGGNTTHVATNYYGKGNNKTVEGKPPRGIDYPMKSAPQEDFHNYTVDWTKERIQWWLNGQMLRELKYAEAEGGKEFPQTPMNIRIGAWAGGDTENNLPDTVKWAGGETNFDDGPYTMMVQTVYAQDYTSAKTYSWENMDSSGSFEKVKVVALAEGEKSDAMVEISKPHGARNRWNALSKGVQIGIIGGVVGFVVIATLLIAFCCIKQRRAGRKEYAAYQAEVNKEAADLLEHKSNWQNPRQSRYARI</sequence>
<keyword evidence="9" id="KW-0325">Glycoprotein</keyword>
<organism evidence="16 17">
    <name type="scientific">Lentithecium fluviatile CBS 122367</name>
    <dbReference type="NCBI Taxonomy" id="1168545"/>
    <lineage>
        <taxon>Eukaryota</taxon>
        <taxon>Fungi</taxon>
        <taxon>Dikarya</taxon>
        <taxon>Ascomycota</taxon>
        <taxon>Pezizomycotina</taxon>
        <taxon>Dothideomycetes</taxon>
        <taxon>Pleosporomycetidae</taxon>
        <taxon>Pleosporales</taxon>
        <taxon>Massarineae</taxon>
        <taxon>Lentitheciaceae</taxon>
        <taxon>Lentithecium</taxon>
    </lineage>
</organism>
<dbReference type="GO" id="GO:0009277">
    <property type="term" value="C:fungal-type cell wall"/>
    <property type="evidence" value="ECO:0007669"/>
    <property type="project" value="TreeGrafter"/>
</dbReference>
<dbReference type="InterPro" id="IPR050546">
    <property type="entry name" value="Glycosyl_Hydrlase_16"/>
</dbReference>
<evidence type="ECO:0000256" key="1">
    <source>
        <dbReference type="ARBA" id="ARBA00000822"/>
    </source>
</evidence>
<dbReference type="SUPFAM" id="SSF49899">
    <property type="entry name" value="Concanavalin A-like lectins/glucanases"/>
    <property type="match status" value="1"/>
</dbReference>
<dbReference type="PANTHER" id="PTHR10963:SF27">
    <property type="entry name" value="GLYCOSIDASE-RELATED"/>
    <property type="match status" value="1"/>
</dbReference>
<dbReference type="GO" id="GO:0031505">
    <property type="term" value="P:fungal-type cell wall organization"/>
    <property type="evidence" value="ECO:0007669"/>
    <property type="project" value="TreeGrafter"/>
</dbReference>
<evidence type="ECO:0000256" key="10">
    <source>
        <dbReference type="ARBA" id="ARBA00023295"/>
    </source>
</evidence>
<comment type="subcellular location">
    <subcellularLocation>
        <location evidence="2">Membrane</location>
    </subcellularLocation>
</comment>
<evidence type="ECO:0000256" key="11">
    <source>
        <dbReference type="ARBA" id="ARBA00023316"/>
    </source>
</evidence>
<proteinExistence type="inferred from homology"/>
<dbReference type="GO" id="GO:0016757">
    <property type="term" value="F:glycosyltransferase activity"/>
    <property type="evidence" value="ECO:0007669"/>
    <property type="project" value="UniProtKB-KW"/>
</dbReference>